<keyword evidence="1" id="KW-0175">Coiled coil</keyword>
<feature type="compositionally biased region" description="Basic and acidic residues" evidence="2">
    <location>
        <begin position="37"/>
        <end position="130"/>
    </location>
</feature>
<comment type="caution">
    <text evidence="3">The sequence shown here is derived from an EMBL/GenBank/DDBJ whole genome shotgun (WGS) entry which is preliminary data.</text>
</comment>
<feature type="coiled-coil region" evidence="1">
    <location>
        <begin position="321"/>
        <end position="348"/>
    </location>
</feature>
<dbReference type="AlphaFoldDB" id="A0A9P9IF38"/>
<reference evidence="3" key="1">
    <citation type="journal article" date="2021" name="Nat. Commun.">
        <title>Genetic determinants of endophytism in the Arabidopsis root mycobiome.</title>
        <authorList>
            <person name="Mesny F."/>
            <person name="Miyauchi S."/>
            <person name="Thiergart T."/>
            <person name="Pickel B."/>
            <person name="Atanasova L."/>
            <person name="Karlsson M."/>
            <person name="Huettel B."/>
            <person name="Barry K.W."/>
            <person name="Haridas S."/>
            <person name="Chen C."/>
            <person name="Bauer D."/>
            <person name="Andreopoulos W."/>
            <person name="Pangilinan J."/>
            <person name="LaButti K."/>
            <person name="Riley R."/>
            <person name="Lipzen A."/>
            <person name="Clum A."/>
            <person name="Drula E."/>
            <person name="Henrissat B."/>
            <person name="Kohler A."/>
            <person name="Grigoriev I.V."/>
            <person name="Martin F.M."/>
            <person name="Hacquard S."/>
        </authorList>
    </citation>
    <scope>NUCLEOTIDE SEQUENCE</scope>
    <source>
        <strain evidence="3">MPI-CAGE-AT-0021</strain>
    </source>
</reference>
<protein>
    <submittedName>
        <fullName evidence="3">Uncharacterized protein</fullName>
    </submittedName>
</protein>
<dbReference type="Proteomes" id="UP000717696">
    <property type="component" value="Unassembled WGS sequence"/>
</dbReference>
<organism evidence="3 4">
    <name type="scientific">Dactylonectria estremocensis</name>
    <dbReference type="NCBI Taxonomy" id="1079267"/>
    <lineage>
        <taxon>Eukaryota</taxon>
        <taxon>Fungi</taxon>
        <taxon>Dikarya</taxon>
        <taxon>Ascomycota</taxon>
        <taxon>Pezizomycotina</taxon>
        <taxon>Sordariomycetes</taxon>
        <taxon>Hypocreomycetidae</taxon>
        <taxon>Hypocreales</taxon>
        <taxon>Nectriaceae</taxon>
        <taxon>Dactylonectria</taxon>
    </lineage>
</organism>
<name>A0A9P9IF38_9HYPO</name>
<feature type="compositionally biased region" description="Basic and acidic residues" evidence="2">
    <location>
        <begin position="1"/>
        <end position="13"/>
    </location>
</feature>
<sequence length="349" mass="38250">MANLEAVKREKTAFDSAQDKLSQARESKQTTLNGSTEEVKKRMMAVFEERKAEEARKEEETRMAEEAGKEEAVRKAKEAGKEEAARKAKEAGKEEETRKAEEARNEETRKAEEARNVETRKAEAARKKAEGTGTTAKVSRAASSSVTTGKWNEIEIPGYLREDEAPGPGKIEYVVARGYLFVTEPGAGSYKRGYLLSGSDYALNKKRFLKGGGDILSSESPQDHRGTTLYERQIVAVAVVENLAGGLAQATILMENDETETLPSGKAAPNHFAWTLTGLNATYKAKNVLPYLDAIRLTVGQPPIPSKTTKSSMVSAMEAGRNERFKELEALQLEKAEAEGKGIKLETAE</sequence>
<proteinExistence type="predicted"/>
<keyword evidence="4" id="KW-1185">Reference proteome</keyword>
<dbReference type="OrthoDB" id="5106018at2759"/>
<accession>A0A9P9IF38</accession>
<evidence type="ECO:0000256" key="2">
    <source>
        <dbReference type="SAM" id="MobiDB-lite"/>
    </source>
</evidence>
<evidence type="ECO:0000313" key="3">
    <source>
        <dbReference type="EMBL" id="KAH7119508.1"/>
    </source>
</evidence>
<feature type="region of interest" description="Disordered" evidence="2">
    <location>
        <begin position="1"/>
        <end position="141"/>
    </location>
</feature>
<dbReference type="EMBL" id="JAGMUU010000030">
    <property type="protein sequence ID" value="KAH7119508.1"/>
    <property type="molecule type" value="Genomic_DNA"/>
</dbReference>
<gene>
    <name evidence="3" type="ORF">B0J13DRAFT_651586</name>
</gene>
<evidence type="ECO:0000313" key="4">
    <source>
        <dbReference type="Proteomes" id="UP000717696"/>
    </source>
</evidence>
<evidence type="ECO:0000256" key="1">
    <source>
        <dbReference type="SAM" id="Coils"/>
    </source>
</evidence>